<dbReference type="InterPro" id="IPR036291">
    <property type="entry name" value="NAD(P)-bd_dom_sf"/>
</dbReference>
<name>A0A850QNX4_9BURK</name>
<gene>
    <name evidence="2" type="ORF">HV832_07965</name>
</gene>
<dbReference type="AlphaFoldDB" id="A0A850QNX4"/>
<evidence type="ECO:0000313" key="3">
    <source>
        <dbReference type="Proteomes" id="UP000588051"/>
    </source>
</evidence>
<dbReference type="Proteomes" id="UP000588051">
    <property type="component" value="Unassembled WGS sequence"/>
</dbReference>
<proteinExistence type="predicted"/>
<dbReference type="RefSeq" id="WP_176803036.1">
    <property type="nucleotide sequence ID" value="NZ_JABXYJ010000004.1"/>
</dbReference>
<dbReference type="SMART" id="SM00881">
    <property type="entry name" value="CoA_binding"/>
    <property type="match status" value="1"/>
</dbReference>
<dbReference type="EMBL" id="JABXYJ010000004">
    <property type="protein sequence ID" value="NVO77766.1"/>
    <property type="molecule type" value="Genomic_DNA"/>
</dbReference>
<dbReference type="InterPro" id="IPR003781">
    <property type="entry name" value="CoA-bd"/>
</dbReference>
<dbReference type="PANTHER" id="PTHR33303:SF2">
    <property type="entry name" value="COA-BINDING DOMAIN-CONTAINING PROTEIN"/>
    <property type="match status" value="1"/>
</dbReference>
<dbReference type="Pfam" id="PF13380">
    <property type="entry name" value="CoA_binding_2"/>
    <property type="match status" value="1"/>
</dbReference>
<evidence type="ECO:0000259" key="1">
    <source>
        <dbReference type="SMART" id="SM00881"/>
    </source>
</evidence>
<dbReference type="SUPFAM" id="SSF51735">
    <property type="entry name" value="NAD(P)-binding Rossmann-fold domains"/>
    <property type="match status" value="1"/>
</dbReference>
<comment type="caution">
    <text evidence="2">The sequence shown here is derived from an EMBL/GenBank/DDBJ whole genome shotgun (WGS) entry which is preliminary data.</text>
</comment>
<dbReference type="Gene3D" id="3.40.50.720">
    <property type="entry name" value="NAD(P)-binding Rossmann-like Domain"/>
    <property type="match status" value="1"/>
</dbReference>
<sequence length="143" mass="15907">MHPSSENPEYLLQLLVASRVIAVVGLSPKAHRASYTVAAYLQQQGYRIIPVNPREAGKRILGELCYASLTEASLEHKIDIVDCFRNAEDIPPIADETIAAGIPCLWMQSGIINQEAAEKARRAGIYVIMDQCLKIELMRLICR</sequence>
<organism evidence="2 3">
    <name type="scientific">Undibacterium oligocarboniphilum</name>
    <dbReference type="NCBI Taxonomy" id="666702"/>
    <lineage>
        <taxon>Bacteria</taxon>
        <taxon>Pseudomonadati</taxon>
        <taxon>Pseudomonadota</taxon>
        <taxon>Betaproteobacteria</taxon>
        <taxon>Burkholderiales</taxon>
        <taxon>Oxalobacteraceae</taxon>
        <taxon>Undibacterium</taxon>
    </lineage>
</organism>
<evidence type="ECO:0000313" key="2">
    <source>
        <dbReference type="EMBL" id="NVO77766.1"/>
    </source>
</evidence>
<feature type="domain" description="CoA-binding" evidence="1">
    <location>
        <begin position="15"/>
        <end position="111"/>
    </location>
</feature>
<protein>
    <submittedName>
        <fullName evidence="2">CoA-binding protein</fullName>
    </submittedName>
</protein>
<accession>A0A850QNX4</accession>
<reference evidence="2 3" key="1">
    <citation type="submission" date="2020-06" db="EMBL/GenBank/DDBJ databases">
        <authorList>
            <person name="Qiu C."/>
            <person name="Liu Z."/>
        </authorList>
    </citation>
    <scope>NUCLEOTIDE SEQUENCE [LARGE SCALE GENOMIC DNA]</scope>
    <source>
        <strain evidence="2 3">EM 1</strain>
    </source>
</reference>
<keyword evidence="3" id="KW-1185">Reference proteome</keyword>
<dbReference type="PANTHER" id="PTHR33303">
    <property type="entry name" value="CYTOPLASMIC PROTEIN-RELATED"/>
    <property type="match status" value="1"/>
</dbReference>